<evidence type="ECO:0000313" key="2">
    <source>
        <dbReference type="Proteomes" id="UP001172778"/>
    </source>
</evidence>
<dbReference type="EMBL" id="JARRAF010000017">
    <property type="protein sequence ID" value="MDK2125308.1"/>
    <property type="molecule type" value="Genomic_DNA"/>
</dbReference>
<keyword evidence="2" id="KW-1185">Reference proteome</keyword>
<protein>
    <submittedName>
        <fullName evidence="1">Uncharacterized protein</fullName>
    </submittedName>
</protein>
<sequence length="76" mass="8917">MGTWNYRVVRKEEKLAIHEVYYDDNGEINAFTSLPIAPYGEDIEDLGYTLGFMKRALELPVLDYDELMLIEYRPPD</sequence>
<reference evidence="1" key="1">
    <citation type="submission" date="2023-03" db="EMBL/GenBank/DDBJ databases">
        <title>Chitinimonas shenzhenensis gen. nov., sp. nov., a novel member of family Burkholderiaceae isolated from activated sludge collected in Shen Zhen, China.</title>
        <authorList>
            <person name="Wang X."/>
        </authorList>
    </citation>
    <scope>NUCLEOTIDE SEQUENCE</scope>
    <source>
        <strain evidence="1">DQS-5</strain>
    </source>
</reference>
<dbReference type="RefSeq" id="WP_284101620.1">
    <property type="nucleotide sequence ID" value="NZ_JARRAF010000017.1"/>
</dbReference>
<gene>
    <name evidence="1" type="ORF">PZA18_14725</name>
</gene>
<dbReference type="Proteomes" id="UP001172778">
    <property type="component" value="Unassembled WGS sequence"/>
</dbReference>
<organism evidence="1 2">
    <name type="scientific">Parachitinimonas caeni</name>
    <dbReference type="NCBI Taxonomy" id="3031301"/>
    <lineage>
        <taxon>Bacteria</taxon>
        <taxon>Pseudomonadati</taxon>
        <taxon>Pseudomonadota</taxon>
        <taxon>Betaproteobacteria</taxon>
        <taxon>Neisseriales</taxon>
        <taxon>Chitinibacteraceae</taxon>
        <taxon>Parachitinimonas</taxon>
    </lineage>
</organism>
<proteinExistence type="predicted"/>
<name>A0ABT7DZ31_9NEIS</name>
<accession>A0ABT7DZ31</accession>
<evidence type="ECO:0000313" key="1">
    <source>
        <dbReference type="EMBL" id="MDK2125308.1"/>
    </source>
</evidence>
<comment type="caution">
    <text evidence="1">The sequence shown here is derived from an EMBL/GenBank/DDBJ whole genome shotgun (WGS) entry which is preliminary data.</text>
</comment>